<sequence length="442" mass="50939">MSTTYTCNTCVQQFPNSETQREHMKTDWHRYNLKRKVAGLLPIAANVFASKVLQQSEAVPERRQKQITKKEMKYQERMARRVVRPSSPTESQASEFSLGYGSGVDTPTEGDAIHETATNGDESSDVSSSLSEDLNTKLKHLNLDEETLQSVKHLDTDTINKLALRRAIPNTDCVVCGVHNDSVEANVEHMTKKYSLYIPEQKYLTDLAGLMSYLGQKVGLGFECLSCSFVGRSLESVRQHMLMKGHVRIPYESEDEKLELGDFYDFTSSYDKKLPVSDAVANDDEDWEDDDEEINSDDEYDDGMLYTDETGTQLALPSGARIGHRSMARYYKQSLKPEPRDGQATVNAVDIRRPDVRDPAAFREQKKIWKEEKRVANRKDAWELRRNNFQKHYRDDAYEFELEHRIHTEYVRVFHGVGCSRLQRFAQFARDWHRRLDDLIAL</sequence>
<name>A0A1D8N742_YARLL</name>
<dbReference type="eggNOG" id="KOG2785">
    <property type="taxonomic scope" value="Eukaryota"/>
</dbReference>
<evidence type="ECO:0000259" key="2">
    <source>
        <dbReference type="PROSITE" id="PS00028"/>
    </source>
</evidence>
<protein>
    <recommendedName>
        <fullName evidence="2">C2H2-type domain-containing protein</fullName>
    </recommendedName>
</protein>
<proteinExistence type="predicted"/>
<dbReference type="InterPro" id="IPR041661">
    <property type="entry name" value="ZN622/Rei1/Reh1_Znf-C2H2"/>
</dbReference>
<dbReference type="AlphaFoldDB" id="A0A1D8N742"/>
<gene>
    <name evidence="3" type="ORF">YALI1_B11759g</name>
</gene>
<feature type="domain" description="C2H2-type" evidence="2">
    <location>
        <begin position="7"/>
        <end position="29"/>
    </location>
</feature>
<dbReference type="Pfam" id="PF12756">
    <property type="entry name" value="zf-C2H2_2"/>
    <property type="match status" value="1"/>
</dbReference>
<feature type="region of interest" description="Disordered" evidence="1">
    <location>
        <begin position="282"/>
        <end position="302"/>
    </location>
</feature>
<dbReference type="GO" id="GO:0030687">
    <property type="term" value="C:preribosome, large subunit precursor"/>
    <property type="evidence" value="ECO:0007669"/>
    <property type="project" value="TreeGrafter"/>
</dbReference>
<organism evidence="3 4">
    <name type="scientific">Yarrowia lipolytica</name>
    <name type="common">Candida lipolytica</name>
    <dbReference type="NCBI Taxonomy" id="4952"/>
    <lineage>
        <taxon>Eukaryota</taxon>
        <taxon>Fungi</taxon>
        <taxon>Dikarya</taxon>
        <taxon>Ascomycota</taxon>
        <taxon>Saccharomycotina</taxon>
        <taxon>Dipodascomycetes</taxon>
        <taxon>Dipodascales</taxon>
        <taxon>Dipodascales incertae sedis</taxon>
        <taxon>Yarrowia</taxon>
    </lineage>
</organism>
<dbReference type="InterPro" id="IPR040025">
    <property type="entry name" value="Znf622/Rei1/Reh1"/>
</dbReference>
<evidence type="ECO:0000313" key="3">
    <source>
        <dbReference type="EMBL" id="AOW01429.1"/>
    </source>
</evidence>
<evidence type="ECO:0000313" key="4">
    <source>
        <dbReference type="Proteomes" id="UP000182444"/>
    </source>
</evidence>
<dbReference type="RefSeq" id="XP_500651.3">
    <property type="nucleotide sequence ID" value="XM_500651.3"/>
</dbReference>
<dbReference type="VEuPathDB" id="FungiDB:YALI0_B08734g"/>
<dbReference type="GeneID" id="2906968"/>
<feature type="compositionally biased region" description="Polar residues" evidence="1">
    <location>
        <begin position="86"/>
        <end position="95"/>
    </location>
</feature>
<dbReference type="EMBL" id="CP017554">
    <property type="protein sequence ID" value="AOW01429.1"/>
    <property type="molecule type" value="Genomic_DNA"/>
</dbReference>
<dbReference type="PANTHER" id="PTHR13182:SF8">
    <property type="entry name" value="CYTOPLASMIC 60S SUBUNIT BIOGENESIS FACTOR ZNF622"/>
    <property type="match status" value="1"/>
</dbReference>
<accession>A0A1D8N742</accession>
<dbReference type="PANTHER" id="PTHR13182">
    <property type="entry name" value="ZINC FINGER PROTEIN 622"/>
    <property type="match status" value="1"/>
</dbReference>
<dbReference type="Proteomes" id="UP000182444">
    <property type="component" value="Chromosome 1B"/>
</dbReference>
<dbReference type="KEGG" id="yli:2906968"/>
<feature type="region of interest" description="Disordered" evidence="1">
    <location>
        <begin position="70"/>
        <end position="131"/>
    </location>
</feature>
<reference evidence="3 4" key="1">
    <citation type="journal article" date="2016" name="PLoS ONE">
        <title>Sequence Assembly of Yarrowia lipolytica Strain W29/CLIB89 Shows Transposable Element Diversity.</title>
        <authorList>
            <person name="Magnan C."/>
            <person name="Yu J."/>
            <person name="Chang I."/>
            <person name="Jahn E."/>
            <person name="Kanomata Y."/>
            <person name="Wu J."/>
            <person name="Zeller M."/>
            <person name="Oakes M."/>
            <person name="Baldi P."/>
            <person name="Sandmeyer S."/>
        </authorList>
    </citation>
    <scope>NUCLEOTIDE SEQUENCE [LARGE SCALE GENOMIC DNA]</scope>
    <source>
        <strain evidence="4">CLIB89(W29)</strain>
    </source>
</reference>
<feature type="compositionally biased region" description="Basic and acidic residues" evidence="1">
    <location>
        <begin position="70"/>
        <end position="79"/>
    </location>
</feature>
<dbReference type="PROSITE" id="PS00028">
    <property type="entry name" value="ZINC_FINGER_C2H2_1"/>
    <property type="match status" value="1"/>
</dbReference>
<dbReference type="InterPro" id="IPR013087">
    <property type="entry name" value="Znf_C2H2_type"/>
</dbReference>
<dbReference type="GO" id="GO:0042273">
    <property type="term" value="P:ribosomal large subunit biogenesis"/>
    <property type="evidence" value="ECO:0007669"/>
    <property type="project" value="TreeGrafter"/>
</dbReference>
<dbReference type="VEuPathDB" id="FungiDB:YALI1_B11759g"/>
<evidence type="ECO:0000256" key="1">
    <source>
        <dbReference type="SAM" id="MobiDB-lite"/>
    </source>
</evidence>